<feature type="transmembrane region" description="Helical" evidence="9">
    <location>
        <begin position="265"/>
        <end position="284"/>
    </location>
</feature>
<sequence>MRSEKLNNDWEIDSTRNEKEEGKPLLRRRARYQEQTLLQRRYIQGIDGLRSLAVLGVIFYHLMPKEWRGGYLGVTLFFVISGYLMTDILCRQWQENKFSIWKFYGRRIRRLLPAILILFIACGAVLPFFGLEYMVKFRGVVYSTLLNINNWWQLANGGNYFDQFSQITPFANLWSLSVEGQFYIFYPIIVFILLKLKNEKWLFGALVLGTIASSIEMGMLYQPHDVMRIYYGTDTRIFSLLIGGLLALILRRYGTVLQQKLQNVFWKWIAGICVGITVWSFFAISDQQPFVYRGGMVLFSVIDAFLLLFTIVQPQVEQWFIHPFFHWCGTRSYEIYLWQFPVMIVLEHMWKVNPSQQIQFITVSLLIIAALAEITHRLVESFYLFQSRVKEKGFWRTLWRYVPTGVVACVGLMLFATGFLKAPTKSLASQNTLEQQLTQNQAQIQKQKKKKNLSPKEKAQQKAASQVESILQGNIKDLALSKAQKEKAQKTPLTAIGDSVLLNAAPQLQEIFPNMQCDAIVGRQITDGIGIINQMNQNGTLAKNVLFALGTNGPTYNEEDFDQMLAQLKDKNVFIVNTKSNLYWQDEVNEKLVKASEKYKNIHLIQWCELANQHSDWFGDDQTHMQGEGSKYYAEFIAKNILADI</sequence>
<evidence type="ECO:0000313" key="11">
    <source>
        <dbReference type="EMBL" id="EKU27424.1"/>
    </source>
</evidence>
<feature type="transmembrane region" description="Helical" evidence="9">
    <location>
        <begin position="69"/>
        <end position="90"/>
    </location>
</feature>
<dbReference type="PANTHER" id="PTHR23028:SF53">
    <property type="entry name" value="ACYL_TRANSF_3 DOMAIN-CONTAINING PROTEIN"/>
    <property type="match status" value="1"/>
</dbReference>
<dbReference type="GO" id="GO:0005886">
    <property type="term" value="C:plasma membrane"/>
    <property type="evidence" value="ECO:0007669"/>
    <property type="project" value="UniProtKB-SubCell"/>
</dbReference>
<evidence type="ECO:0000256" key="6">
    <source>
        <dbReference type="ARBA" id="ARBA00023136"/>
    </source>
</evidence>
<proteinExistence type="predicted"/>
<comment type="subcellular location">
    <subcellularLocation>
        <location evidence="1">Cell membrane</location>
        <topology evidence="1">Multi-pass membrane protein</topology>
    </subcellularLocation>
</comment>
<protein>
    <submittedName>
        <fullName evidence="11">Acyltransferase family protein</fullName>
    </submittedName>
</protein>
<keyword evidence="12" id="KW-1185">Reference proteome</keyword>
<feature type="region of interest" description="Disordered" evidence="8">
    <location>
        <begin position="439"/>
        <end position="459"/>
    </location>
</feature>
<keyword evidence="7 11" id="KW-0012">Acyltransferase</keyword>
<name>K8Z8P7_9ENTE</name>
<keyword evidence="3 11" id="KW-0808">Transferase</keyword>
<keyword evidence="2" id="KW-1003">Cell membrane</keyword>
<feature type="transmembrane region" description="Helical" evidence="9">
    <location>
        <begin position="42"/>
        <end position="63"/>
    </location>
</feature>
<dbReference type="Gene3D" id="3.40.50.1110">
    <property type="entry name" value="SGNH hydrolase"/>
    <property type="match status" value="1"/>
</dbReference>
<feature type="transmembrane region" description="Helical" evidence="9">
    <location>
        <begin position="398"/>
        <end position="420"/>
    </location>
</feature>
<dbReference type="InterPro" id="IPR002656">
    <property type="entry name" value="Acyl_transf_3_dom"/>
</dbReference>
<dbReference type="EMBL" id="AMYT01000017">
    <property type="protein sequence ID" value="EKU27424.1"/>
    <property type="molecule type" value="Genomic_DNA"/>
</dbReference>
<evidence type="ECO:0000256" key="5">
    <source>
        <dbReference type="ARBA" id="ARBA00022989"/>
    </source>
</evidence>
<evidence type="ECO:0000256" key="7">
    <source>
        <dbReference type="ARBA" id="ARBA00023315"/>
    </source>
</evidence>
<feature type="transmembrane region" description="Helical" evidence="9">
    <location>
        <begin position="111"/>
        <end position="131"/>
    </location>
</feature>
<feature type="transmembrane region" description="Helical" evidence="9">
    <location>
        <begin position="236"/>
        <end position="253"/>
    </location>
</feature>
<dbReference type="eggNOG" id="COG1835">
    <property type="taxonomic scope" value="Bacteria"/>
</dbReference>
<comment type="caution">
    <text evidence="11">The sequence shown here is derived from an EMBL/GenBank/DDBJ whole genome shotgun (WGS) entry which is preliminary data.</text>
</comment>
<dbReference type="PANTHER" id="PTHR23028">
    <property type="entry name" value="ACETYLTRANSFERASE"/>
    <property type="match status" value="1"/>
</dbReference>
<evidence type="ECO:0000256" key="4">
    <source>
        <dbReference type="ARBA" id="ARBA00022692"/>
    </source>
</evidence>
<accession>K8Z8P7</accession>
<dbReference type="InterPro" id="IPR036514">
    <property type="entry name" value="SGNH_hydro_sf"/>
</dbReference>
<dbReference type="InterPro" id="IPR050879">
    <property type="entry name" value="Acyltransferase_3"/>
</dbReference>
<evidence type="ECO:0000256" key="2">
    <source>
        <dbReference type="ARBA" id="ARBA00022475"/>
    </source>
</evidence>
<dbReference type="GO" id="GO:0009103">
    <property type="term" value="P:lipopolysaccharide biosynthetic process"/>
    <property type="evidence" value="ECO:0007669"/>
    <property type="project" value="TreeGrafter"/>
</dbReference>
<feature type="transmembrane region" description="Helical" evidence="9">
    <location>
        <begin position="290"/>
        <end position="312"/>
    </location>
</feature>
<dbReference type="GO" id="GO:0016747">
    <property type="term" value="F:acyltransferase activity, transferring groups other than amino-acyl groups"/>
    <property type="evidence" value="ECO:0007669"/>
    <property type="project" value="InterPro"/>
</dbReference>
<gene>
    <name evidence="11" type="ORF">C683_0755</name>
</gene>
<dbReference type="AlphaFoldDB" id="K8Z8P7"/>
<dbReference type="SUPFAM" id="SSF52266">
    <property type="entry name" value="SGNH hydrolase"/>
    <property type="match status" value="1"/>
</dbReference>
<evidence type="ECO:0000256" key="3">
    <source>
        <dbReference type="ARBA" id="ARBA00022679"/>
    </source>
</evidence>
<dbReference type="PATRIC" id="fig|1234409.3.peg.706"/>
<dbReference type="Pfam" id="PF01757">
    <property type="entry name" value="Acyl_transf_3"/>
    <property type="match status" value="1"/>
</dbReference>
<evidence type="ECO:0000256" key="1">
    <source>
        <dbReference type="ARBA" id="ARBA00004651"/>
    </source>
</evidence>
<organism evidence="11 12">
    <name type="scientific">Catellicoccus marimammalium M35/04/3</name>
    <dbReference type="NCBI Taxonomy" id="1234409"/>
    <lineage>
        <taxon>Bacteria</taxon>
        <taxon>Bacillati</taxon>
        <taxon>Bacillota</taxon>
        <taxon>Bacilli</taxon>
        <taxon>Lactobacillales</taxon>
        <taxon>Enterococcaceae</taxon>
        <taxon>Catellicoccus</taxon>
    </lineage>
</organism>
<dbReference type="STRING" id="1234409.C683_0755"/>
<evidence type="ECO:0000259" key="10">
    <source>
        <dbReference type="Pfam" id="PF01757"/>
    </source>
</evidence>
<dbReference type="RefSeq" id="WP_009490177.1">
    <property type="nucleotide sequence ID" value="NZ_AMYT01000017.1"/>
</dbReference>
<keyword evidence="4 9" id="KW-0812">Transmembrane</keyword>
<evidence type="ECO:0000256" key="8">
    <source>
        <dbReference type="SAM" id="MobiDB-lite"/>
    </source>
</evidence>
<keyword evidence="6 9" id="KW-0472">Membrane</keyword>
<feature type="domain" description="Acyltransferase 3" evidence="10">
    <location>
        <begin position="44"/>
        <end position="370"/>
    </location>
</feature>
<dbReference type="OrthoDB" id="9796461at2"/>
<reference evidence="11 12" key="1">
    <citation type="journal article" date="2013" name="Genome Announc.">
        <title>Draft Genome Sequence of Catellicoccus marimammalium, a Novel Species Commonly Found in Gull Feces.</title>
        <authorList>
            <person name="Weigand M.R."/>
            <person name="Ryu H."/>
            <person name="Bozcek L."/>
            <person name="Konstantinidis K.T."/>
            <person name="Santo Domingo J.W."/>
        </authorList>
    </citation>
    <scope>NUCLEOTIDE SEQUENCE [LARGE SCALE GENOMIC DNA]</scope>
    <source>
        <strain evidence="11 12">M35/04/3</strain>
    </source>
</reference>
<dbReference type="CDD" id="cd01840">
    <property type="entry name" value="SGNH_hydrolase_yrhL_like"/>
    <property type="match status" value="1"/>
</dbReference>
<feature type="transmembrane region" description="Helical" evidence="9">
    <location>
        <begin position="201"/>
        <end position="221"/>
    </location>
</feature>
<evidence type="ECO:0000313" key="12">
    <source>
        <dbReference type="Proteomes" id="UP000016057"/>
    </source>
</evidence>
<dbReference type="Proteomes" id="UP000016057">
    <property type="component" value="Unassembled WGS sequence"/>
</dbReference>
<feature type="transmembrane region" description="Helical" evidence="9">
    <location>
        <begin position="173"/>
        <end position="194"/>
    </location>
</feature>
<evidence type="ECO:0000256" key="9">
    <source>
        <dbReference type="SAM" id="Phobius"/>
    </source>
</evidence>
<keyword evidence="5 9" id="KW-1133">Transmembrane helix</keyword>